<gene>
    <name evidence="1" type="primary">jg968</name>
    <name evidence="1" type="ORF">PAEG_LOCUS22497</name>
</gene>
<dbReference type="Proteomes" id="UP000838756">
    <property type="component" value="Unassembled WGS sequence"/>
</dbReference>
<dbReference type="AlphaFoldDB" id="A0A8S4S9T1"/>
<dbReference type="EMBL" id="CAKXAJ010026053">
    <property type="protein sequence ID" value="CAH2253327.1"/>
    <property type="molecule type" value="Genomic_DNA"/>
</dbReference>
<keyword evidence="2" id="KW-1185">Reference proteome</keyword>
<evidence type="ECO:0000313" key="2">
    <source>
        <dbReference type="Proteomes" id="UP000838756"/>
    </source>
</evidence>
<proteinExistence type="predicted"/>
<sequence length="109" mass="12317">MSFKRKWSFRTKVQLESHHNDVVECNVDSKQNEEVNVVNLSATLQNTEKPDSDEIVLSCGKLDVDTVSQVENTDNLEKESIDFNVDDASCLAVDTSVARELFLQSDHDE</sequence>
<name>A0A8S4S9T1_9NEOP</name>
<accession>A0A8S4S9T1</accession>
<dbReference type="OrthoDB" id="6924040at2759"/>
<organism evidence="1 2">
    <name type="scientific">Pararge aegeria aegeria</name>
    <dbReference type="NCBI Taxonomy" id="348720"/>
    <lineage>
        <taxon>Eukaryota</taxon>
        <taxon>Metazoa</taxon>
        <taxon>Ecdysozoa</taxon>
        <taxon>Arthropoda</taxon>
        <taxon>Hexapoda</taxon>
        <taxon>Insecta</taxon>
        <taxon>Pterygota</taxon>
        <taxon>Neoptera</taxon>
        <taxon>Endopterygota</taxon>
        <taxon>Lepidoptera</taxon>
        <taxon>Glossata</taxon>
        <taxon>Ditrysia</taxon>
        <taxon>Papilionoidea</taxon>
        <taxon>Nymphalidae</taxon>
        <taxon>Satyrinae</taxon>
        <taxon>Satyrini</taxon>
        <taxon>Parargina</taxon>
        <taxon>Pararge</taxon>
    </lineage>
</organism>
<comment type="caution">
    <text evidence="1">The sequence shown here is derived from an EMBL/GenBank/DDBJ whole genome shotgun (WGS) entry which is preliminary data.</text>
</comment>
<protein>
    <submittedName>
        <fullName evidence="1">Jg968 protein</fullName>
    </submittedName>
</protein>
<reference evidence="1" key="1">
    <citation type="submission" date="2022-03" db="EMBL/GenBank/DDBJ databases">
        <authorList>
            <person name="Lindestad O."/>
        </authorList>
    </citation>
    <scope>NUCLEOTIDE SEQUENCE</scope>
</reference>
<evidence type="ECO:0000313" key="1">
    <source>
        <dbReference type="EMBL" id="CAH2253327.1"/>
    </source>
</evidence>